<sequence>KDTAATAVTEEEEQPPYVIVVHGTRKVGKSLLIRSLVEHYTKENLCLVNTRGPVTTIS</sequence>
<keyword evidence="2" id="KW-1185">Reference proteome</keyword>
<dbReference type="Proteomes" id="UP001202328">
    <property type="component" value="Unassembled WGS sequence"/>
</dbReference>
<proteinExistence type="predicted"/>
<feature type="non-terminal residue" evidence="1">
    <location>
        <position position="58"/>
    </location>
</feature>
<feature type="non-terminal residue" evidence="1">
    <location>
        <position position="1"/>
    </location>
</feature>
<gene>
    <name evidence="1" type="ORF">MKW98_029878</name>
</gene>
<accession>A0AAD4XBS4</accession>
<dbReference type="AlphaFoldDB" id="A0AAD4XBS4"/>
<evidence type="ECO:0000313" key="2">
    <source>
        <dbReference type="Proteomes" id="UP001202328"/>
    </source>
</evidence>
<organism evidence="1 2">
    <name type="scientific">Papaver atlanticum</name>
    <dbReference type="NCBI Taxonomy" id="357466"/>
    <lineage>
        <taxon>Eukaryota</taxon>
        <taxon>Viridiplantae</taxon>
        <taxon>Streptophyta</taxon>
        <taxon>Embryophyta</taxon>
        <taxon>Tracheophyta</taxon>
        <taxon>Spermatophyta</taxon>
        <taxon>Magnoliopsida</taxon>
        <taxon>Ranunculales</taxon>
        <taxon>Papaveraceae</taxon>
        <taxon>Papaveroideae</taxon>
        <taxon>Papaver</taxon>
    </lineage>
</organism>
<dbReference type="EMBL" id="JAJJMB010011990">
    <property type="protein sequence ID" value="KAI3893425.1"/>
    <property type="molecule type" value="Genomic_DNA"/>
</dbReference>
<comment type="caution">
    <text evidence="1">The sequence shown here is derived from an EMBL/GenBank/DDBJ whole genome shotgun (WGS) entry which is preliminary data.</text>
</comment>
<evidence type="ECO:0000313" key="1">
    <source>
        <dbReference type="EMBL" id="KAI3893425.1"/>
    </source>
</evidence>
<protein>
    <submittedName>
        <fullName evidence="1">Uncharacterized protein</fullName>
    </submittedName>
</protein>
<reference evidence="1" key="1">
    <citation type="submission" date="2022-04" db="EMBL/GenBank/DDBJ databases">
        <title>A functionally conserved STORR gene fusion in Papaver species that diverged 16.8 million years ago.</title>
        <authorList>
            <person name="Catania T."/>
        </authorList>
    </citation>
    <scope>NUCLEOTIDE SEQUENCE</scope>
    <source>
        <strain evidence="1">S-188037</strain>
    </source>
</reference>
<name>A0AAD4XBS4_9MAGN</name>